<proteinExistence type="predicted"/>
<gene>
    <name evidence="1" type="ORF">GURKE_00230</name>
</gene>
<keyword evidence="2" id="KW-1185">Reference proteome</keyword>
<dbReference type="Proteomes" id="UP001055634">
    <property type="component" value="Segment"/>
</dbReference>
<accession>A0A9E7SSL3</accession>
<sequence>MDAVAPPRYWHPKRPPSPFYAPDDYHGWGTPEEEEADLNRTIRRWRQVHAGLSLRDRIRHFFSHSGCFVVENL</sequence>
<protein>
    <submittedName>
        <fullName evidence="1">Uncharacterized protein</fullName>
    </submittedName>
</protein>
<dbReference type="EMBL" id="ON529850">
    <property type="protein sequence ID" value="UTC28055.1"/>
    <property type="molecule type" value="Genomic_DNA"/>
</dbReference>
<evidence type="ECO:0000313" key="2">
    <source>
        <dbReference type="Proteomes" id="UP001055634"/>
    </source>
</evidence>
<name>A0A9E7SSL3_9CAUD</name>
<reference evidence="1" key="1">
    <citation type="submission" date="2022-04" db="EMBL/GenBank/DDBJ databases">
        <authorList>
            <person name="Friedrich I."/>
            <person name="Schneider D."/>
            <person name="Poehlein A."/>
            <person name="Hertel R."/>
            <person name="Daniel R."/>
        </authorList>
    </citation>
    <scope>NUCLEOTIDE SEQUENCE</scope>
</reference>
<evidence type="ECO:0000313" key="1">
    <source>
        <dbReference type="EMBL" id="UTC28055.1"/>
    </source>
</evidence>
<organism evidence="1 2">
    <name type="scientific">Brevundimonas phage vB_BpoS-Gurke</name>
    <dbReference type="NCBI Taxonomy" id="2948599"/>
    <lineage>
        <taxon>Viruses</taxon>
        <taxon>Duplodnaviria</taxon>
        <taxon>Heunggongvirae</taxon>
        <taxon>Uroviricota</taxon>
        <taxon>Caudoviricetes</taxon>
        <taxon>Jeanschmidtviridae</taxon>
        <taxon>Kikimoravirus</taxon>
        <taxon>Kikimoravirus gurke</taxon>
    </lineage>
</organism>